<dbReference type="EMBL" id="CT868017">
    <property type="protein sequence ID" value="CAK61919.1"/>
    <property type="molecule type" value="Genomic_DNA"/>
</dbReference>
<dbReference type="GeneID" id="5015108"/>
<gene>
    <name evidence="1" type="ORF">GSPATT00032151001</name>
</gene>
<reference evidence="1 2" key="1">
    <citation type="journal article" date="2006" name="Nature">
        <title>Global trends of whole-genome duplications revealed by the ciliate Paramecium tetraurelia.</title>
        <authorList>
            <consortium name="Genoscope"/>
            <person name="Aury J.-M."/>
            <person name="Jaillon O."/>
            <person name="Duret L."/>
            <person name="Noel B."/>
            <person name="Jubin C."/>
            <person name="Porcel B.M."/>
            <person name="Segurens B."/>
            <person name="Daubin V."/>
            <person name="Anthouard V."/>
            <person name="Aiach N."/>
            <person name="Arnaiz O."/>
            <person name="Billaut A."/>
            <person name="Beisson J."/>
            <person name="Blanc I."/>
            <person name="Bouhouche K."/>
            <person name="Camara F."/>
            <person name="Duharcourt S."/>
            <person name="Guigo R."/>
            <person name="Gogendeau D."/>
            <person name="Katinka M."/>
            <person name="Keller A.-M."/>
            <person name="Kissmehl R."/>
            <person name="Klotz C."/>
            <person name="Koll F."/>
            <person name="Le Moue A."/>
            <person name="Lepere C."/>
            <person name="Malinsky S."/>
            <person name="Nowacki M."/>
            <person name="Nowak J.K."/>
            <person name="Plattner H."/>
            <person name="Poulain J."/>
            <person name="Ruiz F."/>
            <person name="Serrano V."/>
            <person name="Zagulski M."/>
            <person name="Dessen P."/>
            <person name="Betermier M."/>
            <person name="Weissenbach J."/>
            <person name="Scarpelli C."/>
            <person name="Schachter V."/>
            <person name="Sperling L."/>
            <person name="Meyer E."/>
            <person name="Cohen J."/>
            <person name="Wincker P."/>
        </authorList>
    </citation>
    <scope>NUCLEOTIDE SEQUENCE [LARGE SCALE GENOMIC DNA]</scope>
    <source>
        <strain evidence="1 2">Stock d4-2</strain>
    </source>
</reference>
<sequence length="94" mass="11087">MASSKSPYLKFKDQSFFSLIQEEGISLFLQINIILDWFCEISIIYDIYIPPELHIIQVNHHLDDTVIIQINENSRIQVPFLFLLLSLTFHSVQY</sequence>
<dbReference type="HOGENOM" id="CLU_2390741_0_0_1"/>
<keyword evidence="2" id="KW-1185">Reference proteome</keyword>
<dbReference type="KEGG" id="ptm:GSPATT00032151001"/>
<dbReference type="InParanoid" id="A0BTQ2"/>
<dbReference type="AlphaFoldDB" id="A0BTQ2"/>
<accession>A0BTQ2</accession>
<name>A0BTQ2_PARTE</name>
<organism evidence="1 2">
    <name type="scientific">Paramecium tetraurelia</name>
    <dbReference type="NCBI Taxonomy" id="5888"/>
    <lineage>
        <taxon>Eukaryota</taxon>
        <taxon>Sar</taxon>
        <taxon>Alveolata</taxon>
        <taxon>Ciliophora</taxon>
        <taxon>Intramacronucleata</taxon>
        <taxon>Oligohymenophorea</taxon>
        <taxon>Peniculida</taxon>
        <taxon>Parameciidae</taxon>
        <taxon>Paramecium</taxon>
    </lineage>
</organism>
<evidence type="ECO:0000313" key="1">
    <source>
        <dbReference type="EMBL" id="CAK61919.1"/>
    </source>
</evidence>
<protein>
    <submittedName>
        <fullName evidence="1">Uncharacterized protein</fullName>
    </submittedName>
</protein>
<dbReference type="RefSeq" id="XP_001429317.1">
    <property type="nucleotide sequence ID" value="XM_001429280.1"/>
</dbReference>
<proteinExistence type="predicted"/>
<evidence type="ECO:0000313" key="2">
    <source>
        <dbReference type="Proteomes" id="UP000000600"/>
    </source>
</evidence>
<dbReference type="Proteomes" id="UP000000600">
    <property type="component" value="Unassembled WGS sequence"/>
</dbReference>